<dbReference type="InterPro" id="IPR036388">
    <property type="entry name" value="WH-like_DNA-bd_sf"/>
</dbReference>
<dbReference type="PANTHER" id="PTHR43133">
    <property type="entry name" value="RNA POLYMERASE ECF-TYPE SIGMA FACTO"/>
    <property type="match status" value="1"/>
</dbReference>
<dbReference type="EMBL" id="RHJS01000002">
    <property type="protein sequence ID" value="RRK34291.1"/>
    <property type="molecule type" value="Genomic_DNA"/>
</dbReference>
<dbReference type="InterPro" id="IPR013325">
    <property type="entry name" value="RNA_pol_sigma_r2"/>
</dbReference>
<feature type="domain" description="RNA polymerase sigma factor 70 region 4 type 2" evidence="6">
    <location>
        <begin position="104"/>
        <end position="155"/>
    </location>
</feature>
<evidence type="ECO:0000256" key="3">
    <source>
        <dbReference type="ARBA" id="ARBA00023082"/>
    </source>
</evidence>
<gene>
    <name evidence="7" type="ORF">EBB54_25380</name>
</gene>
<dbReference type="PANTHER" id="PTHR43133:SF60">
    <property type="entry name" value="RNA POLYMERASE SIGMA FACTOR SIGV"/>
    <property type="match status" value="1"/>
</dbReference>
<dbReference type="SUPFAM" id="SSF88659">
    <property type="entry name" value="Sigma3 and sigma4 domains of RNA polymerase sigma factors"/>
    <property type="match status" value="1"/>
</dbReference>
<feature type="domain" description="RNA polymerase sigma-70 region 2" evidence="5">
    <location>
        <begin position="11"/>
        <end position="76"/>
    </location>
</feature>
<dbReference type="SUPFAM" id="SSF88946">
    <property type="entry name" value="Sigma2 domain of RNA polymerase sigma factors"/>
    <property type="match status" value="1"/>
</dbReference>
<protein>
    <submittedName>
        <fullName evidence="7">Sigma-70 family RNA polymerase sigma factor</fullName>
    </submittedName>
</protein>
<reference evidence="7" key="1">
    <citation type="submission" date="2018-10" db="EMBL/GenBank/DDBJ databases">
        <title>Schaedlerella arabinophila gen. nov. sp. nov., isolated from the mouse intestinal tract and comparative analysis with the genome of the closely related altered Schaedler flora strain ASF502.</title>
        <authorList>
            <person name="Miyake S."/>
            <person name="Soh M."/>
            <person name="Seedorf H."/>
        </authorList>
    </citation>
    <scope>NUCLEOTIDE SEQUENCE [LARGE SCALE GENOMIC DNA]</scope>
    <source>
        <strain evidence="7">DSM 106076</strain>
    </source>
</reference>
<dbReference type="GO" id="GO:0006352">
    <property type="term" value="P:DNA-templated transcription initiation"/>
    <property type="evidence" value="ECO:0007669"/>
    <property type="project" value="InterPro"/>
</dbReference>
<keyword evidence="2" id="KW-0805">Transcription regulation</keyword>
<dbReference type="InterPro" id="IPR039425">
    <property type="entry name" value="RNA_pol_sigma-70-like"/>
</dbReference>
<dbReference type="InterPro" id="IPR013324">
    <property type="entry name" value="RNA_pol_sigma_r3/r4-like"/>
</dbReference>
<dbReference type="InterPro" id="IPR014284">
    <property type="entry name" value="RNA_pol_sigma-70_dom"/>
</dbReference>
<evidence type="ECO:0000313" key="8">
    <source>
        <dbReference type="Proteomes" id="UP000274920"/>
    </source>
</evidence>
<dbReference type="InterPro" id="IPR007627">
    <property type="entry name" value="RNA_pol_sigma70_r2"/>
</dbReference>
<sequence length="166" mass="19413">MPADQNLERMMKEYGDAILRMCFLYLKDYQLAEDAVQETFIKAMKSYDAFEHRSSEKTWLIRIAINCCKNIMRSRWFQIAGNDLGGEREKAHDDPIEAFLEKNSISRAVMKLNANDRQIIVLYYYQDLSVREIAEAIGKTENAVLQRLKRARDRLKTVLEEAGYGY</sequence>
<keyword evidence="4" id="KW-0804">Transcription</keyword>
<dbReference type="InterPro" id="IPR013249">
    <property type="entry name" value="RNA_pol_sigma70_r4_t2"/>
</dbReference>
<accession>A0A3R8JRZ1</accession>
<dbReference type="AlphaFoldDB" id="A0A3R8JRZ1"/>
<organism evidence="7 8">
    <name type="scientific">Schaedlerella arabinosiphila</name>
    <dbReference type="NCBI Taxonomy" id="2044587"/>
    <lineage>
        <taxon>Bacteria</taxon>
        <taxon>Bacillati</taxon>
        <taxon>Bacillota</taxon>
        <taxon>Clostridia</taxon>
        <taxon>Lachnospirales</taxon>
        <taxon>Lachnospiraceae</taxon>
        <taxon>Schaedlerella</taxon>
    </lineage>
</organism>
<dbReference type="NCBIfam" id="TIGR02937">
    <property type="entry name" value="sigma70-ECF"/>
    <property type="match status" value="1"/>
</dbReference>
<evidence type="ECO:0000256" key="2">
    <source>
        <dbReference type="ARBA" id="ARBA00023015"/>
    </source>
</evidence>
<name>A0A3R8JRZ1_9FIRM</name>
<dbReference type="GO" id="GO:0003677">
    <property type="term" value="F:DNA binding"/>
    <property type="evidence" value="ECO:0007669"/>
    <property type="project" value="InterPro"/>
</dbReference>
<evidence type="ECO:0000313" key="7">
    <source>
        <dbReference type="EMBL" id="RRK34291.1"/>
    </source>
</evidence>
<comment type="similarity">
    <text evidence="1">Belongs to the sigma-70 factor family. ECF subfamily.</text>
</comment>
<dbReference type="Gene3D" id="1.10.1740.10">
    <property type="match status" value="1"/>
</dbReference>
<keyword evidence="3" id="KW-0731">Sigma factor</keyword>
<dbReference type="Pfam" id="PF08281">
    <property type="entry name" value="Sigma70_r4_2"/>
    <property type="match status" value="1"/>
</dbReference>
<keyword evidence="8" id="KW-1185">Reference proteome</keyword>
<dbReference type="Pfam" id="PF04542">
    <property type="entry name" value="Sigma70_r2"/>
    <property type="match status" value="1"/>
</dbReference>
<evidence type="ECO:0000259" key="6">
    <source>
        <dbReference type="Pfam" id="PF08281"/>
    </source>
</evidence>
<dbReference type="GO" id="GO:0016987">
    <property type="term" value="F:sigma factor activity"/>
    <property type="evidence" value="ECO:0007669"/>
    <property type="project" value="UniProtKB-KW"/>
</dbReference>
<dbReference type="Gene3D" id="1.10.10.10">
    <property type="entry name" value="Winged helix-like DNA-binding domain superfamily/Winged helix DNA-binding domain"/>
    <property type="match status" value="1"/>
</dbReference>
<evidence type="ECO:0000256" key="4">
    <source>
        <dbReference type="ARBA" id="ARBA00023163"/>
    </source>
</evidence>
<evidence type="ECO:0000256" key="1">
    <source>
        <dbReference type="ARBA" id="ARBA00010641"/>
    </source>
</evidence>
<proteinExistence type="inferred from homology"/>
<comment type="caution">
    <text evidence="7">The sequence shown here is derived from an EMBL/GenBank/DDBJ whole genome shotgun (WGS) entry which is preliminary data.</text>
</comment>
<dbReference type="Proteomes" id="UP000274920">
    <property type="component" value="Unassembled WGS sequence"/>
</dbReference>
<evidence type="ECO:0000259" key="5">
    <source>
        <dbReference type="Pfam" id="PF04542"/>
    </source>
</evidence>
<dbReference type="CDD" id="cd06171">
    <property type="entry name" value="Sigma70_r4"/>
    <property type="match status" value="1"/>
</dbReference>